<dbReference type="InterPro" id="IPR003000">
    <property type="entry name" value="Sirtuin"/>
</dbReference>
<keyword evidence="4" id="KW-0862">Zinc</keyword>
<gene>
    <name evidence="9" type="ORF">FPE_LOCUS2454</name>
</gene>
<dbReference type="GO" id="GO:0005634">
    <property type="term" value="C:nucleus"/>
    <property type="evidence" value="ECO:0007669"/>
    <property type="project" value="TreeGrafter"/>
</dbReference>
<dbReference type="PANTHER" id="PTHR11085">
    <property type="entry name" value="NAD-DEPENDENT PROTEIN DEACYLASE SIRTUIN-5, MITOCHONDRIAL-RELATED"/>
    <property type="match status" value="1"/>
</dbReference>
<dbReference type="PROSITE" id="PS50305">
    <property type="entry name" value="SIRTUIN"/>
    <property type="match status" value="1"/>
</dbReference>
<evidence type="ECO:0000259" key="8">
    <source>
        <dbReference type="PROSITE" id="PS50305"/>
    </source>
</evidence>
<dbReference type="GO" id="GO:0046872">
    <property type="term" value="F:metal ion binding"/>
    <property type="evidence" value="ECO:0007669"/>
    <property type="project" value="UniProtKB-KW"/>
</dbReference>
<dbReference type="InterPro" id="IPR050134">
    <property type="entry name" value="NAD-dep_sirtuin_deacylases"/>
</dbReference>
<dbReference type="GO" id="GO:0017136">
    <property type="term" value="F:histone deacetylase activity, NAD-dependent"/>
    <property type="evidence" value="ECO:0007669"/>
    <property type="project" value="TreeGrafter"/>
</dbReference>
<dbReference type="EMBL" id="OU503036">
    <property type="protein sequence ID" value="CAI9755023.1"/>
    <property type="molecule type" value="Genomic_DNA"/>
</dbReference>
<dbReference type="GO" id="GO:0070403">
    <property type="term" value="F:NAD+ binding"/>
    <property type="evidence" value="ECO:0007669"/>
    <property type="project" value="InterPro"/>
</dbReference>
<dbReference type="Proteomes" id="UP000834106">
    <property type="component" value="Chromosome 1"/>
</dbReference>
<dbReference type="SUPFAM" id="SSF52467">
    <property type="entry name" value="DHS-like NAD/FAD-binding domain"/>
    <property type="match status" value="1"/>
</dbReference>
<dbReference type="InterPro" id="IPR026590">
    <property type="entry name" value="Ssirtuin_cat_dom"/>
</dbReference>
<dbReference type="EC" id="2.3.1.286" evidence="1"/>
<dbReference type="AlphaFoldDB" id="A0AAD2DK35"/>
<evidence type="ECO:0000313" key="9">
    <source>
        <dbReference type="EMBL" id="CAI9755023.1"/>
    </source>
</evidence>
<dbReference type="PANTHER" id="PTHR11085:SF12">
    <property type="entry name" value="NAD-DEPENDENT PROTEIN DEACYLASE SIRTUIN-6"/>
    <property type="match status" value="1"/>
</dbReference>
<evidence type="ECO:0000256" key="2">
    <source>
        <dbReference type="ARBA" id="ARBA00022679"/>
    </source>
</evidence>
<evidence type="ECO:0000256" key="3">
    <source>
        <dbReference type="ARBA" id="ARBA00022723"/>
    </source>
</evidence>
<comment type="similarity">
    <text evidence="6">Belongs to the sirtuin family. Class IV subfamily.</text>
</comment>
<name>A0AAD2DK35_9LAMI</name>
<feature type="domain" description="Deacetylase sirtuin-type" evidence="8">
    <location>
        <begin position="1"/>
        <end position="129"/>
    </location>
</feature>
<dbReference type="Pfam" id="PF02146">
    <property type="entry name" value="SIR2"/>
    <property type="match status" value="1"/>
</dbReference>
<evidence type="ECO:0000256" key="4">
    <source>
        <dbReference type="ARBA" id="ARBA00022833"/>
    </source>
</evidence>
<organism evidence="9 10">
    <name type="scientific">Fraxinus pennsylvanica</name>
    <dbReference type="NCBI Taxonomy" id="56036"/>
    <lineage>
        <taxon>Eukaryota</taxon>
        <taxon>Viridiplantae</taxon>
        <taxon>Streptophyta</taxon>
        <taxon>Embryophyta</taxon>
        <taxon>Tracheophyta</taxon>
        <taxon>Spermatophyta</taxon>
        <taxon>Magnoliopsida</taxon>
        <taxon>eudicotyledons</taxon>
        <taxon>Gunneridae</taxon>
        <taxon>Pentapetalae</taxon>
        <taxon>asterids</taxon>
        <taxon>lamiids</taxon>
        <taxon>Lamiales</taxon>
        <taxon>Oleaceae</taxon>
        <taxon>Oleeae</taxon>
        <taxon>Fraxinus</taxon>
    </lineage>
</organism>
<evidence type="ECO:0000313" key="10">
    <source>
        <dbReference type="Proteomes" id="UP000834106"/>
    </source>
</evidence>
<dbReference type="GO" id="GO:0000122">
    <property type="term" value="P:negative regulation of transcription by RNA polymerase II"/>
    <property type="evidence" value="ECO:0007669"/>
    <property type="project" value="TreeGrafter"/>
</dbReference>
<protein>
    <recommendedName>
        <fullName evidence="1">protein acetyllysine N-acetyltransferase</fullName>
        <ecNumber evidence="1">2.3.1.286</ecNumber>
    </recommendedName>
</protein>
<keyword evidence="3" id="KW-0479">Metal-binding</keyword>
<evidence type="ECO:0000256" key="5">
    <source>
        <dbReference type="ARBA" id="ARBA00023027"/>
    </source>
</evidence>
<accession>A0AAD2DK35</accession>
<sequence>MRSNFSHLQRQGKALLEASLSFHRAMPSINHMALVGLEKAGILKFVISQNIDALDLCSRISREKLSELHGTMSILRNGGDFEVETIGLKDTSRNCSKAGCSSKLRDTVLDWEDALPKVDGSSRETLQNG</sequence>
<keyword evidence="10" id="KW-1185">Reference proteome</keyword>
<comment type="caution">
    <text evidence="7">Lacks conserved residue(s) required for the propagation of feature annotation.</text>
</comment>
<reference evidence="9" key="1">
    <citation type="submission" date="2023-05" db="EMBL/GenBank/DDBJ databases">
        <authorList>
            <person name="Huff M."/>
        </authorList>
    </citation>
    <scope>NUCLEOTIDE SEQUENCE</scope>
</reference>
<proteinExistence type="inferred from homology"/>
<dbReference type="Gene3D" id="3.40.50.1220">
    <property type="entry name" value="TPP-binding domain"/>
    <property type="match status" value="1"/>
</dbReference>
<evidence type="ECO:0000256" key="1">
    <source>
        <dbReference type="ARBA" id="ARBA00012928"/>
    </source>
</evidence>
<evidence type="ECO:0000256" key="6">
    <source>
        <dbReference type="ARBA" id="ARBA00038170"/>
    </source>
</evidence>
<dbReference type="GO" id="GO:0003714">
    <property type="term" value="F:transcription corepressor activity"/>
    <property type="evidence" value="ECO:0007669"/>
    <property type="project" value="TreeGrafter"/>
</dbReference>
<dbReference type="InterPro" id="IPR029035">
    <property type="entry name" value="DHS-like_NAD/FAD-binding_dom"/>
</dbReference>
<keyword evidence="5" id="KW-0520">NAD</keyword>
<keyword evidence="2" id="KW-0808">Transferase</keyword>
<evidence type="ECO:0000256" key="7">
    <source>
        <dbReference type="PROSITE-ProRule" id="PRU00236"/>
    </source>
</evidence>